<dbReference type="InterPro" id="IPR050086">
    <property type="entry name" value="MetN_ABC_transporter-like"/>
</dbReference>
<keyword evidence="1" id="KW-0813">Transport</keyword>
<keyword evidence="10" id="KW-1185">Reference proteome</keyword>
<evidence type="ECO:0000259" key="8">
    <source>
        <dbReference type="PROSITE" id="PS50893"/>
    </source>
</evidence>
<dbReference type="Pfam" id="PF00005">
    <property type="entry name" value="ABC_tran"/>
    <property type="match status" value="1"/>
</dbReference>
<dbReference type="PATRIC" id="fig|576611.7.peg.1404"/>
<dbReference type="OrthoDB" id="9802264at2"/>
<keyword evidence="4" id="KW-0547">Nucleotide-binding</keyword>
<dbReference type="Gene3D" id="3.40.50.300">
    <property type="entry name" value="P-loop containing nucleotide triphosphate hydrolases"/>
    <property type="match status" value="1"/>
</dbReference>
<dbReference type="EC" id="3.6.3.28" evidence="9"/>
<dbReference type="AlphaFoldDB" id="A0A0E3ZMP0"/>
<sequence length="265" mass="29242">MDVHLENITAYHPAREQDEVFALKNVSFQVKTGEHVAIIGPSGSGKTTLLQIVAAAMKPQSGVLSLGGINPWSISGGALRQLRQHLFYAPQIPPLPPRQRVVTSLSASRLGEMGLSKSILNLIYPQYSQDALNTLSLFDLNEKLWSRVDRLSGGERQRVGLAKILMSRADLWLVDEPLSALDPKRSRQAIQVLIAEAKKRGVTLIVTLHQVDVATKEFARVIGLQAGELAFDLPSADITKNILQDLYAQNEHEITQLETQLFHAE</sequence>
<accession>A0A0E3ZMP0</accession>
<evidence type="ECO:0000256" key="4">
    <source>
        <dbReference type="ARBA" id="ARBA00022741"/>
    </source>
</evidence>
<dbReference type="PROSITE" id="PS50893">
    <property type="entry name" value="ABC_TRANSPORTER_2"/>
    <property type="match status" value="1"/>
</dbReference>
<keyword evidence="9" id="KW-0378">Hydrolase</keyword>
<gene>
    <name evidence="9" type="ORF">CL55_00013820</name>
</gene>
<proteinExistence type="predicted"/>
<dbReference type="GO" id="GO:0016887">
    <property type="term" value="F:ATP hydrolysis activity"/>
    <property type="evidence" value="ECO:0007669"/>
    <property type="project" value="InterPro"/>
</dbReference>
<dbReference type="SMART" id="SM00382">
    <property type="entry name" value="AAA"/>
    <property type="match status" value="1"/>
</dbReference>
<dbReference type="EMBL" id="CP007501">
    <property type="protein sequence ID" value="AKD25715.1"/>
    <property type="molecule type" value="Genomic_DNA"/>
</dbReference>
<keyword evidence="5" id="KW-0067">ATP-binding</keyword>
<reference evidence="9 10" key="1">
    <citation type="submission" date="2014-03" db="EMBL/GenBank/DDBJ databases">
        <title>Genome of Polynucleobacter strain MWH-MoK4.</title>
        <authorList>
            <person name="Hahn M.W."/>
        </authorList>
    </citation>
    <scope>NUCLEOTIDE SEQUENCE [LARGE SCALE GENOMIC DNA]</scope>
    <source>
        <strain evidence="9 10">MWH-MoK4</strain>
    </source>
</reference>
<evidence type="ECO:0000256" key="6">
    <source>
        <dbReference type="ARBA" id="ARBA00022967"/>
    </source>
</evidence>
<dbReference type="HOGENOM" id="CLU_000604_1_22_4"/>
<evidence type="ECO:0000256" key="5">
    <source>
        <dbReference type="ARBA" id="ARBA00022840"/>
    </source>
</evidence>
<keyword evidence="7" id="KW-0472">Membrane</keyword>
<dbReference type="PANTHER" id="PTHR43166:SF6">
    <property type="entry name" value="PHOSPHONATES IMPORT ATP-BINDING PROTEIN PHNC"/>
    <property type="match status" value="1"/>
</dbReference>
<keyword evidence="2" id="KW-1003">Cell membrane</keyword>
<dbReference type="PROSITE" id="PS00211">
    <property type="entry name" value="ABC_TRANSPORTER_1"/>
    <property type="match status" value="1"/>
</dbReference>
<evidence type="ECO:0000313" key="10">
    <source>
        <dbReference type="Proteomes" id="UP000061135"/>
    </source>
</evidence>
<dbReference type="STRING" id="1835254.CL55_00013820"/>
<feature type="domain" description="ABC transporter" evidence="8">
    <location>
        <begin position="3"/>
        <end position="251"/>
    </location>
</feature>
<dbReference type="InterPro" id="IPR017871">
    <property type="entry name" value="ABC_transporter-like_CS"/>
</dbReference>
<keyword evidence="6" id="KW-1278">Translocase</keyword>
<keyword evidence="3" id="KW-0997">Cell inner membrane</keyword>
<dbReference type="SUPFAM" id="SSF52540">
    <property type="entry name" value="P-loop containing nucleoside triphosphate hydrolases"/>
    <property type="match status" value="1"/>
</dbReference>
<name>A0A0E3ZMP0_9BURK</name>
<organism evidence="9 10">
    <name type="scientific">Polynucleobacter duraquae</name>
    <dbReference type="NCBI Taxonomy" id="1835254"/>
    <lineage>
        <taxon>Bacteria</taxon>
        <taxon>Pseudomonadati</taxon>
        <taxon>Pseudomonadota</taxon>
        <taxon>Betaproteobacteria</taxon>
        <taxon>Burkholderiales</taxon>
        <taxon>Burkholderiaceae</taxon>
        <taxon>Polynucleobacter</taxon>
    </lineage>
</organism>
<evidence type="ECO:0000256" key="2">
    <source>
        <dbReference type="ARBA" id="ARBA00022475"/>
    </source>
</evidence>
<evidence type="ECO:0000313" key="9">
    <source>
        <dbReference type="EMBL" id="AKD25715.1"/>
    </source>
</evidence>
<dbReference type="KEGG" id="pdq:CL55_00013820"/>
<dbReference type="PANTHER" id="PTHR43166">
    <property type="entry name" value="AMINO ACID IMPORT ATP-BINDING PROTEIN"/>
    <property type="match status" value="1"/>
</dbReference>
<dbReference type="RefSeq" id="WP_046330439.1">
    <property type="nucleotide sequence ID" value="NZ_CP007501.1"/>
</dbReference>
<evidence type="ECO:0000256" key="3">
    <source>
        <dbReference type="ARBA" id="ARBA00022519"/>
    </source>
</evidence>
<dbReference type="Proteomes" id="UP000061135">
    <property type="component" value="Chromosome"/>
</dbReference>
<dbReference type="GO" id="GO:0005524">
    <property type="term" value="F:ATP binding"/>
    <property type="evidence" value="ECO:0007669"/>
    <property type="project" value="UniProtKB-KW"/>
</dbReference>
<protein>
    <submittedName>
        <fullName evidence="9">ABC-type phosphate/phosphonate transport system, ATPase component</fullName>
        <ecNumber evidence="9">3.6.3.28</ecNumber>
    </submittedName>
</protein>
<dbReference type="InterPro" id="IPR003439">
    <property type="entry name" value="ABC_transporter-like_ATP-bd"/>
</dbReference>
<dbReference type="InterPro" id="IPR003593">
    <property type="entry name" value="AAA+_ATPase"/>
</dbReference>
<evidence type="ECO:0000256" key="1">
    <source>
        <dbReference type="ARBA" id="ARBA00022448"/>
    </source>
</evidence>
<evidence type="ECO:0000256" key="7">
    <source>
        <dbReference type="ARBA" id="ARBA00023136"/>
    </source>
</evidence>
<dbReference type="InterPro" id="IPR027417">
    <property type="entry name" value="P-loop_NTPase"/>
</dbReference>